<name>A0A1D2QNI3_9GAMM</name>
<feature type="transmembrane region" description="Helical" evidence="7">
    <location>
        <begin position="113"/>
        <end position="135"/>
    </location>
</feature>
<evidence type="ECO:0000256" key="1">
    <source>
        <dbReference type="ARBA" id="ARBA00004651"/>
    </source>
</evidence>
<protein>
    <recommendedName>
        <fullName evidence="10">Polysaccharide biosynthesis protein</fullName>
    </recommendedName>
</protein>
<accession>A0A1D2QNI3</accession>
<dbReference type="Pfam" id="PF13440">
    <property type="entry name" value="Polysacc_synt_3"/>
    <property type="match status" value="1"/>
</dbReference>
<organism evidence="8 9">
    <name type="scientific">Candidatus Endobugula sertula</name>
    <name type="common">Bugula neritina bacterial symbiont</name>
    <dbReference type="NCBI Taxonomy" id="62101"/>
    <lineage>
        <taxon>Bacteria</taxon>
        <taxon>Pseudomonadati</taxon>
        <taxon>Pseudomonadota</taxon>
        <taxon>Gammaproteobacteria</taxon>
        <taxon>Cellvibrionales</taxon>
        <taxon>Cellvibrionaceae</taxon>
        <taxon>Candidatus Endobugula</taxon>
    </lineage>
</organism>
<dbReference type="GO" id="GO:0005886">
    <property type="term" value="C:plasma membrane"/>
    <property type="evidence" value="ECO:0007669"/>
    <property type="project" value="UniProtKB-SubCell"/>
</dbReference>
<comment type="caution">
    <text evidence="8">The sequence shown here is derived from an EMBL/GenBank/DDBJ whole genome shotgun (WGS) entry which is preliminary data.</text>
</comment>
<feature type="transmembrane region" description="Helical" evidence="7">
    <location>
        <begin position="380"/>
        <end position="402"/>
    </location>
</feature>
<dbReference type="PANTHER" id="PTHR30250:SF10">
    <property type="entry name" value="LIPOPOLYSACCHARIDE BIOSYNTHESIS PROTEIN WZXC"/>
    <property type="match status" value="1"/>
</dbReference>
<evidence type="ECO:0008006" key="10">
    <source>
        <dbReference type="Google" id="ProtNLM"/>
    </source>
</evidence>
<keyword evidence="5 7" id="KW-1133">Transmembrane helix</keyword>
<comment type="similarity">
    <text evidence="2">Belongs to the polysaccharide synthase family.</text>
</comment>
<feature type="transmembrane region" description="Helical" evidence="7">
    <location>
        <begin position="82"/>
        <end position="101"/>
    </location>
</feature>
<reference evidence="8 9" key="1">
    <citation type="journal article" date="2016" name="Appl. Environ. Microbiol.">
        <title>Lack of Overt Genome Reduction in the Bryostatin-Producing Bryozoan Symbiont "Candidatus Endobugula sertula".</title>
        <authorList>
            <person name="Miller I.J."/>
            <person name="Vanee N."/>
            <person name="Fong S.S."/>
            <person name="Lim-Fong G.E."/>
            <person name="Kwan J.C."/>
        </authorList>
    </citation>
    <scope>NUCLEOTIDE SEQUENCE [LARGE SCALE GENOMIC DNA]</scope>
    <source>
        <strain evidence="8">AB1-4</strain>
    </source>
</reference>
<sequence length="447" mass="50004">MNLLKSKKVVSALWVFGGYGAAQVIRLASNLILTRLLAPEMFGLMVLVSAILIGVTLLSDVGIRDSIINTKGESQSRFLNTAWTLQVCRGMLIFLCIFFAAPPLEAYFQYEGLALLLQVCALISVFNGCASLNMYVLEKQLEFRVQVCIETGVNILCAGLMIVAALFYQSVWCLAIGMLAQAFLKMVWTHTLLPGQKMRFDFELASVKKITHFGKWIFLSTAAMYATFQGDKLILAKIITPYELGIYSIAAIFGYVLKDVIANVSNKMIMPIYRQVVENGEPLRKILKARFTLLLLAFLMSLLISGFGETVIRVLYDDRYAGAGWILQLLVFAGLCHSFDDTIRSFLMANRDSFHGFCVQGLKGVIFLSMAFWLSSSFGIIGMLVAMALTPLLVFPYLMYVVSLHGYRWCYMDFISLFIVVVSFSLLWRIQNGELWGNLMTLLTLGA</sequence>
<keyword evidence="3" id="KW-1003">Cell membrane</keyword>
<feature type="transmembrane region" description="Helical" evidence="7">
    <location>
        <begin position="293"/>
        <end position="316"/>
    </location>
</feature>
<keyword evidence="4 7" id="KW-0812">Transmembrane</keyword>
<evidence type="ECO:0000256" key="6">
    <source>
        <dbReference type="ARBA" id="ARBA00023136"/>
    </source>
</evidence>
<dbReference type="AlphaFoldDB" id="A0A1D2QNI3"/>
<feature type="transmembrane region" description="Helical" evidence="7">
    <location>
        <begin position="354"/>
        <end position="374"/>
    </location>
</feature>
<evidence type="ECO:0000256" key="5">
    <source>
        <dbReference type="ARBA" id="ARBA00022989"/>
    </source>
</evidence>
<feature type="transmembrane region" description="Helical" evidence="7">
    <location>
        <begin position="234"/>
        <end position="257"/>
    </location>
</feature>
<evidence type="ECO:0000313" key="8">
    <source>
        <dbReference type="EMBL" id="ODS23125.1"/>
    </source>
</evidence>
<dbReference type="PANTHER" id="PTHR30250">
    <property type="entry name" value="PST FAMILY PREDICTED COLANIC ACID TRANSPORTER"/>
    <property type="match status" value="1"/>
</dbReference>
<feature type="transmembrane region" description="Helical" evidence="7">
    <location>
        <begin position="41"/>
        <end position="61"/>
    </location>
</feature>
<comment type="subcellular location">
    <subcellularLocation>
        <location evidence="1">Cell membrane</location>
        <topology evidence="1">Multi-pass membrane protein</topology>
    </subcellularLocation>
</comment>
<dbReference type="EMBL" id="MDLC01000038">
    <property type="protein sequence ID" value="ODS23125.1"/>
    <property type="molecule type" value="Genomic_DNA"/>
</dbReference>
<evidence type="ECO:0000256" key="4">
    <source>
        <dbReference type="ARBA" id="ARBA00022692"/>
    </source>
</evidence>
<feature type="transmembrane region" description="Helical" evidence="7">
    <location>
        <begin position="409"/>
        <end position="430"/>
    </location>
</feature>
<dbReference type="InterPro" id="IPR050833">
    <property type="entry name" value="Poly_Biosynth_Transport"/>
</dbReference>
<feature type="transmembrane region" description="Helical" evidence="7">
    <location>
        <begin position="322"/>
        <end position="342"/>
    </location>
</feature>
<proteinExistence type="inferred from homology"/>
<dbReference type="STRING" id="62101.AB835_10410"/>
<evidence type="ECO:0000313" key="9">
    <source>
        <dbReference type="Proteomes" id="UP000242502"/>
    </source>
</evidence>
<gene>
    <name evidence="8" type="ORF">AB835_10410</name>
</gene>
<evidence type="ECO:0000256" key="3">
    <source>
        <dbReference type="ARBA" id="ARBA00022475"/>
    </source>
</evidence>
<evidence type="ECO:0000256" key="7">
    <source>
        <dbReference type="SAM" id="Phobius"/>
    </source>
</evidence>
<keyword evidence="6 7" id="KW-0472">Membrane</keyword>
<evidence type="ECO:0000256" key="2">
    <source>
        <dbReference type="ARBA" id="ARBA00007430"/>
    </source>
</evidence>
<dbReference type="Proteomes" id="UP000242502">
    <property type="component" value="Unassembled WGS sequence"/>
</dbReference>